<dbReference type="PROSITE" id="PS50011">
    <property type="entry name" value="PROTEIN_KINASE_DOM"/>
    <property type="match status" value="1"/>
</dbReference>
<dbReference type="GO" id="GO:0005524">
    <property type="term" value="F:ATP binding"/>
    <property type="evidence" value="ECO:0007669"/>
    <property type="project" value="UniProtKB-KW"/>
</dbReference>
<evidence type="ECO:0000256" key="3">
    <source>
        <dbReference type="ARBA" id="ARBA00022777"/>
    </source>
</evidence>
<dbReference type="OrthoDB" id="407082at2759"/>
<evidence type="ECO:0000256" key="2">
    <source>
        <dbReference type="ARBA" id="ARBA00022741"/>
    </source>
</evidence>
<comment type="similarity">
    <text evidence="6">Belongs to the protein kinase superfamily. Ser/Thr protein kinase family. GCN2 subfamily.</text>
</comment>
<evidence type="ECO:0000256" key="1">
    <source>
        <dbReference type="ARBA" id="ARBA00022679"/>
    </source>
</evidence>
<keyword evidence="3" id="KW-0418">Kinase</keyword>
<dbReference type="AlphaFoldDB" id="A0A812VRW4"/>
<evidence type="ECO:0000256" key="5">
    <source>
        <dbReference type="ARBA" id="ARBA00023193"/>
    </source>
</evidence>
<dbReference type="GO" id="GO:0005634">
    <property type="term" value="C:nucleus"/>
    <property type="evidence" value="ECO:0007669"/>
    <property type="project" value="TreeGrafter"/>
</dbReference>
<keyword evidence="1" id="KW-0808">Transferase</keyword>
<dbReference type="Proteomes" id="UP000601435">
    <property type="component" value="Unassembled WGS sequence"/>
</dbReference>
<keyword evidence="5" id="KW-0652">Protein synthesis inhibitor</keyword>
<evidence type="ECO:0000313" key="10">
    <source>
        <dbReference type="EMBL" id="CAE7645663.1"/>
    </source>
</evidence>
<reference evidence="10" key="1">
    <citation type="submission" date="2021-02" db="EMBL/GenBank/DDBJ databases">
        <authorList>
            <person name="Dougan E. K."/>
            <person name="Rhodes N."/>
            <person name="Thang M."/>
            <person name="Chan C."/>
        </authorList>
    </citation>
    <scope>NUCLEOTIDE SEQUENCE</scope>
</reference>
<proteinExistence type="inferred from homology"/>
<sequence length="423" mass="47567">MWLASVLFLASAIWRGRGARVDSREDAHSDHKEAVTYREAPELLKYRTFNETGMRLLISGADLPLVASSSLVEEDSKAKLLEKLPKEWRSKLEIVKQLGRGAFGKVFLCKVLCESDSDVYVSVKLIQTEVPFSPMKLWIKREVQLLETMQDYSDFCISTIGSPSSVDNKDGTWIMMPFMNGGELRDLVRRCRNTEGCRNFNNRLDWTKVNPQWNTAYILVLFHDIVAGVEALHEQSGMLHADLKLENVMLNCRGDKCYAAVIDLGIACNPQLWMLRKLPLPMPGVCGRSGTPRYLPPEVYKGSAWAMSSPARDVWALGIILYFLMYGGVPPFFHGNPAEVILEYDVRADPNIPGTKEVDELVREMLTSDYTKRPSLAEIRMKLEDLIELEDSPEAMTMLRQSPAERGAAVATPECLQTPDGGN</sequence>
<dbReference type="PROSITE" id="PS00108">
    <property type="entry name" value="PROTEIN_KINASE_ST"/>
    <property type="match status" value="1"/>
</dbReference>
<keyword evidence="2" id="KW-0547">Nucleotide-binding</keyword>
<gene>
    <name evidence="10" type="primary">Nuak1</name>
    <name evidence="10" type="ORF">SNEC2469_LOCUS18250</name>
</gene>
<dbReference type="SMART" id="SM00220">
    <property type="entry name" value="S_TKc"/>
    <property type="match status" value="1"/>
</dbReference>
<dbReference type="SUPFAM" id="SSF56112">
    <property type="entry name" value="Protein kinase-like (PK-like)"/>
    <property type="match status" value="1"/>
</dbReference>
<dbReference type="EMBL" id="CAJNJA010030607">
    <property type="protein sequence ID" value="CAE7645663.1"/>
    <property type="molecule type" value="Genomic_DNA"/>
</dbReference>
<evidence type="ECO:0000256" key="6">
    <source>
        <dbReference type="ARBA" id="ARBA00037982"/>
    </source>
</evidence>
<dbReference type="Gene3D" id="1.10.510.10">
    <property type="entry name" value="Transferase(Phosphotransferase) domain 1"/>
    <property type="match status" value="1"/>
</dbReference>
<dbReference type="PANTHER" id="PTHR11042">
    <property type="entry name" value="EUKARYOTIC TRANSLATION INITIATION FACTOR 2-ALPHA KINASE EIF2-ALPHA KINASE -RELATED"/>
    <property type="match status" value="1"/>
</dbReference>
<feature type="signal peptide" evidence="8">
    <location>
        <begin position="1"/>
        <end position="18"/>
    </location>
</feature>
<dbReference type="GO" id="GO:0005737">
    <property type="term" value="C:cytoplasm"/>
    <property type="evidence" value="ECO:0007669"/>
    <property type="project" value="TreeGrafter"/>
</dbReference>
<feature type="region of interest" description="Disordered" evidence="7">
    <location>
        <begin position="404"/>
        <end position="423"/>
    </location>
</feature>
<evidence type="ECO:0000256" key="7">
    <source>
        <dbReference type="SAM" id="MobiDB-lite"/>
    </source>
</evidence>
<evidence type="ECO:0000256" key="4">
    <source>
        <dbReference type="ARBA" id="ARBA00022840"/>
    </source>
</evidence>
<dbReference type="InterPro" id="IPR008271">
    <property type="entry name" value="Ser/Thr_kinase_AS"/>
</dbReference>
<dbReference type="GO" id="GO:0017148">
    <property type="term" value="P:negative regulation of translation"/>
    <property type="evidence" value="ECO:0007669"/>
    <property type="project" value="UniProtKB-KW"/>
</dbReference>
<dbReference type="InterPro" id="IPR050339">
    <property type="entry name" value="CC_SR_Kinase"/>
</dbReference>
<dbReference type="InterPro" id="IPR011009">
    <property type="entry name" value="Kinase-like_dom_sf"/>
</dbReference>
<name>A0A812VRW4_9DINO</name>
<feature type="chain" id="PRO_5032381956" evidence="8">
    <location>
        <begin position="19"/>
        <end position="423"/>
    </location>
</feature>
<evidence type="ECO:0000259" key="9">
    <source>
        <dbReference type="PROSITE" id="PS50011"/>
    </source>
</evidence>
<evidence type="ECO:0000313" key="11">
    <source>
        <dbReference type="Proteomes" id="UP000601435"/>
    </source>
</evidence>
<keyword evidence="4" id="KW-0067">ATP-binding</keyword>
<dbReference type="InterPro" id="IPR000719">
    <property type="entry name" value="Prot_kinase_dom"/>
</dbReference>
<accession>A0A812VRW4</accession>
<feature type="domain" description="Protein kinase" evidence="9">
    <location>
        <begin position="92"/>
        <end position="387"/>
    </location>
</feature>
<organism evidence="10 11">
    <name type="scientific">Symbiodinium necroappetens</name>
    <dbReference type="NCBI Taxonomy" id="1628268"/>
    <lineage>
        <taxon>Eukaryota</taxon>
        <taxon>Sar</taxon>
        <taxon>Alveolata</taxon>
        <taxon>Dinophyceae</taxon>
        <taxon>Suessiales</taxon>
        <taxon>Symbiodiniaceae</taxon>
        <taxon>Symbiodinium</taxon>
    </lineage>
</organism>
<evidence type="ECO:0000256" key="8">
    <source>
        <dbReference type="SAM" id="SignalP"/>
    </source>
</evidence>
<dbReference type="GO" id="GO:0004672">
    <property type="term" value="F:protein kinase activity"/>
    <property type="evidence" value="ECO:0007669"/>
    <property type="project" value="InterPro"/>
</dbReference>
<dbReference type="PANTHER" id="PTHR11042:SF138">
    <property type="entry name" value="SERINE_THREONINE-PROTEIN KINASE IKS1-RELATED"/>
    <property type="match status" value="1"/>
</dbReference>
<comment type="caution">
    <text evidence="10">The sequence shown here is derived from an EMBL/GenBank/DDBJ whole genome shotgun (WGS) entry which is preliminary data.</text>
</comment>
<dbReference type="Pfam" id="PF00069">
    <property type="entry name" value="Pkinase"/>
    <property type="match status" value="1"/>
</dbReference>
<keyword evidence="8" id="KW-0732">Signal</keyword>
<keyword evidence="11" id="KW-1185">Reference proteome</keyword>
<protein>
    <submittedName>
        <fullName evidence="10">Nuak1 protein</fullName>
    </submittedName>
</protein>